<reference evidence="4 5" key="1">
    <citation type="submission" date="2013-07" db="EMBL/GenBank/DDBJ databases">
        <authorList>
            <person name="Weinstock G."/>
            <person name="Sodergren E."/>
            <person name="Wylie T."/>
            <person name="Fulton L."/>
            <person name="Fulton R."/>
            <person name="Fronick C."/>
            <person name="O'Laughlin M."/>
            <person name="Godfrey J."/>
            <person name="Miner T."/>
            <person name="Herter B."/>
            <person name="Appelbaum E."/>
            <person name="Cordes M."/>
            <person name="Lek S."/>
            <person name="Wollam A."/>
            <person name="Pepin K.H."/>
            <person name="Palsikar V.B."/>
            <person name="Mitreva M."/>
            <person name="Wilson R.K."/>
        </authorList>
    </citation>
    <scope>NUCLEOTIDE SEQUENCE [LARGE SCALE GENOMIC DNA]</scope>
    <source>
        <strain evidence="4 5">ATCC 14940</strain>
    </source>
</reference>
<dbReference type="EMBL" id="AWSU01000341">
    <property type="protein sequence ID" value="ERI74226.1"/>
    <property type="molecule type" value="Genomic_DNA"/>
</dbReference>
<organism evidence="4 5">
    <name type="scientific">[Clostridium] symbiosum ATCC 14940</name>
    <dbReference type="NCBI Taxonomy" id="411472"/>
    <lineage>
        <taxon>Bacteria</taxon>
        <taxon>Bacillati</taxon>
        <taxon>Bacillota</taxon>
        <taxon>Clostridia</taxon>
        <taxon>Lachnospirales</taxon>
        <taxon>Lachnospiraceae</taxon>
        <taxon>Otoolea</taxon>
    </lineage>
</organism>
<dbReference type="FunFam" id="3.40.50.1970:FF:000003">
    <property type="entry name" value="Alcohol dehydrogenase, iron-containing"/>
    <property type="match status" value="1"/>
</dbReference>
<comment type="caution">
    <text evidence="4">The sequence shown here is derived from an EMBL/GenBank/DDBJ whole genome shotgun (WGS) entry which is preliminary data.</text>
</comment>
<evidence type="ECO:0000259" key="2">
    <source>
        <dbReference type="Pfam" id="PF00465"/>
    </source>
</evidence>
<dbReference type="AlphaFoldDB" id="A0ABC9TSK8"/>
<dbReference type="InterPro" id="IPR056798">
    <property type="entry name" value="ADH_Fe_C"/>
</dbReference>
<dbReference type="Proteomes" id="UP000016491">
    <property type="component" value="Unassembled WGS sequence"/>
</dbReference>
<dbReference type="Gene3D" id="3.40.50.1970">
    <property type="match status" value="1"/>
</dbReference>
<dbReference type="Gene3D" id="1.20.1090.10">
    <property type="entry name" value="Dehydroquinate synthase-like - alpha domain"/>
    <property type="match status" value="1"/>
</dbReference>
<evidence type="ECO:0000256" key="1">
    <source>
        <dbReference type="ARBA" id="ARBA00023002"/>
    </source>
</evidence>
<keyword evidence="1" id="KW-0560">Oxidoreductase</keyword>
<name>A0ABC9TSK8_CLOSY</name>
<accession>A0ABC9TSK8</accession>
<dbReference type="InterPro" id="IPR044731">
    <property type="entry name" value="BDH-like"/>
</dbReference>
<dbReference type="PANTHER" id="PTHR43633">
    <property type="entry name" value="ALCOHOL DEHYDROGENASE YQHD"/>
    <property type="match status" value="1"/>
</dbReference>
<feature type="domain" description="Alcohol dehydrogenase iron-type/glycerol dehydrogenase GldA" evidence="2">
    <location>
        <begin position="3"/>
        <end position="170"/>
    </location>
</feature>
<gene>
    <name evidence="4" type="ORF">CLOSYM_04246</name>
</gene>
<dbReference type="CDD" id="cd08187">
    <property type="entry name" value="BDH"/>
    <property type="match status" value="1"/>
</dbReference>
<feature type="domain" description="Fe-containing alcohol dehydrogenase-like C-terminal" evidence="3">
    <location>
        <begin position="181"/>
        <end position="386"/>
    </location>
</feature>
<dbReference type="PANTHER" id="PTHR43633:SF1">
    <property type="entry name" value="ALCOHOL DEHYDROGENASE YQHD"/>
    <property type="match status" value="1"/>
</dbReference>
<proteinExistence type="predicted"/>
<evidence type="ECO:0000313" key="4">
    <source>
        <dbReference type="EMBL" id="ERI74226.1"/>
    </source>
</evidence>
<dbReference type="InterPro" id="IPR001670">
    <property type="entry name" value="ADH_Fe/GldA"/>
</dbReference>
<protein>
    <submittedName>
        <fullName evidence="4">NADH-dependent butanol dehydrogenase A</fullName>
    </submittedName>
</protein>
<dbReference type="Pfam" id="PF25137">
    <property type="entry name" value="ADH_Fe_C"/>
    <property type="match status" value="1"/>
</dbReference>
<dbReference type="Pfam" id="PF00465">
    <property type="entry name" value="Fe-ADH"/>
    <property type="match status" value="1"/>
</dbReference>
<sequence length="387" mass="42863">MPDFFFGRGMERKCGELIREFGGSRVLLHHSGEAFVLPLIESLKGYIEEAGLSWVELGGVVPNPRLSKIYEGIKLGKKEKIDCVLAVGGGSVIDSAKGIAMGCAYDGDVWDFYSQKAVPQKMLVLGVISTFAGTGSESSRASVVTNDETQLKRSADDFDLMRPDFAILNPELTQSIPPFQTASGAADIFSHLCENYFSSTDEIYLSRQLLTAGMKTVLKNAPLAVSEPENYAARSALMMTAPLAVNGIMRLGLIGDWACHLIEHEMSTEWDIPHGAGLAVITPFWMEYVYKRNIKLFARFAVEAFNCEYDFDDPELTAKEGIRKVRAFFRSLGLPSGIREFAGDVSCDTLKKLAGRVPYEVIENRRVIGGTFRLEEKDVYEIYRMAL</sequence>
<dbReference type="SUPFAM" id="SSF56796">
    <property type="entry name" value="Dehydroquinate synthase-like"/>
    <property type="match status" value="1"/>
</dbReference>
<evidence type="ECO:0000259" key="3">
    <source>
        <dbReference type="Pfam" id="PF25137"/>
    </source>
</evidence>
<dbReference type="GO" id="GO:0004022">
    <property type="term" value="F:alcohol dehydrogenase (NAD+) activity"/>
    <property type="evidence" value="ECO:0007669"/>
    <property type="project" value="UniProtKB-ARBA"/>
</dbReference>
<evidence type="ECO:0000313" key="5">
    <source>
        <dbReference type="Proteomes" id="UP000016491"/>
    </source>
</evidence>